<proteinExistence type="predicted"/>
<gene>
    <name evidence="1" type="ORF">DdX_13334</name>
</gene>
<dbReference type="Proteomes" id="UP001201812">
    <property type="component" value="Unassembled WGS sequence"/>
</dbReference>
<evidence type="ECO:0000313" key="1">
    <source>
        <dbReference type="EMBL" id="KAI1705897.1"/>
    </source>
</evidence>
<keyword evidence="2" id="KW-1185">Reference proteome</keyword>
<sequence length="172" mass="19707">MKKLTYSYGQMVQWLMKDLYPVYEQKEMTHMKYGELTEPKNPHRPDLSSGFTYGYFSGSDLDGAVVVDESFTKKELGIQNKPTILAYGVRDVGNRDMIAEMLLKKAIEETKTKFDSSELYALLPLVEGTEYVKAKDKAIFEKLKFTNPNPTYPGLFHANIQKEIKEKTKNGD</sequence>
<organism evidence="1 2">
    <name type="scientific">Ditylenchus destructor</name>
    <dbReference type="NCBI Taxonomy" id="166010"/>
    <lineage>
        <taxon>Eukaryota</taxon>
        <taxon>Metazoa</taxon>
        <taxon>Ecdysozoa</taxon>
        <taxon>Nematoda</taxon>
        <taxon>Chromadorea</taxon>
        <taxon>Rhabditida</taxon>
        <taxon>Tylenchina</taxon>
        <taxon>Tylenchomorpha</taxon>
        <taxon>Sphaerularioidea</taxon>
        <taxon>Anguinidae</taxon>
        <taxon>Anguininae</taxon>
        <taxon>Ditylenchus</taxon>
    </lineage>
</organism>
<name>A0AAD4R2W2_9BILA</name>
<dbReference type="AlphaFoldDB" id="A0AAD4R2W2"/>
<dbReference type="EMBL" id="JAKKPZ010000052">
    <property type="protein sequence ID" value="KAI1705897.1"/>
    <property type="molecule type" value="Genomic_DNA"/>
</dbReference>
<comment type="caution">
    <text evidence="1">The sequence shown here is derived from an EMBL/GenBank/DDBJ whole genome shotgun (WGS) entry which is preliminary data.</text>
</comment>
<accession>A0AAD4R2W2</accession>
<protein>
    <submittedName>
        <fullName evidence="1">Uncharacterized protein</fullName>
    </submittedName>
</protein>
<evidence type="ECO:0000313" key="2">
    <source>
        <dbReference type="Proteomes" id="UP001201812"/>
    </source>
</evidence>
<reference evidence="1" key="1">
    <citation type="submission" date="2022-01" db="EMBL/GenBank/DDBJ databases">
        <title>Genome Sequence Resource for Two Populations of Ditylenchus destructor, the Migratory Endoparasitic Phytonematode.</title>
        <authorList>
            <person name="Zhang H."/>
            <person name="Lin R."/>
            <person name="Xie B."/>
        </authorList>
    </citation>
    <scope>NUCLEOTIDE SEQUENCE</scope>
    <source>
        <strain evidence="1">BazhouSP</strain>
    </source>
</reference>